<accession>A0ACB8UFI4</accession>
<dbReference type="EMBL" id="MU274902">
    <property type="protein sequence ID" value="KAI0093046.1"/>
    <property type="molecule type" value="Genomic_DNA"/>
</dbReference>
<comment type="caution">
    <text evidence="1">The sequence shown here is derived from an EMBL/GenBank/DDBJ whole genome shotgun (WGS) entry which is preliminary data.</text>
</comment>
<name>A0ACB8UFI4_9APHY</name>
<evidence type="ECO:0000313" key="2">
    <source>
        <dbReference type="Proteomes" id="UP001055072"/>
    </source>
</evidence>
<proteinExistence type="predicted"/>
<sequence length="295" mass="32930">MSYYGAPVTIVPANLVLRYPVGEVPNTDIPAELRPYYKEDVWASRITAACRKANRYHKKGLEWIYLFVGLGSLIALPIATYFLAYNALPDDKPKEDDKKDGDDDHHFLHFHAPSFNRYWKARLIAFAVWLALMFLVFVPMHMWKRKGKTAVNQLLGDWEREDSAIRPTGMPAPSLRMKMPGVVDKNIKFVVTFPPVAPSGPSMYQPGSNIPPYIANPPSDPAAQAYYQQPPYLQNGAPPTSQMGQASGFVGQAPMGATPYDPRTGAGYNSNRPAENPFGDEKAPRDQNPFEDVKV</sequence>
<organism evidence="1 2">
    <name type="scientific">Irpex rosettiformis</name>
    <dbReference type="NCBI Taxonomy" id="378272"/>
    <lineage>
        <taxon>Eukaryota</taxon>
        <taxon>Fungi</taxon>
        <taxon>Dikarya</taxon>
        <taxon>Basidiomycota</taxon>
        <taxon>Agaricomycotina</taxon>
        <taxon>Agaricomycetes</taxon>
        <taxon>Polyporales</taxon>
        <taxon>Irpicaceae</taxon>
        <taxon>Irpex</taxon>
    </lineage>
</organism>
<keyword evidence="2" id="KW-1185">Reference proteome</keyword>
<evidence type="ECO:0000313" key="1">
    <source>
        <dbReference type="EMBL" id="KAI0093046.1"/>
    </source>
</evidence>
<gene>
    <name evidence="1" type="ORF">BDY19DRAFT_921738</name>
</gene>
<reference evidence="1" key="1">
    <citation type="journal article" date="2021" name="Environ. Microbiol.">
        <title>Gene family expansions and transcriptome signatures uncover fungal adaptations to wood decay.</title>
        <authorList>
            <person name="Hage H."/>
            <person name="Miyauchi S."/>
            <person name="Viragh M."/>
            <person name="Drula E."/>
            <person name="Min B."/>
            <person name="Chaduli D."/>
            <person name="Navarro D."/>
            <person name="Favel A."/>
            <person name="Norest M."/>
            <person name="Lesage-Meessen L."/>
            <person name="Balint B."/>
            <person name="Merenyi Z."/>
            <person name="de Eugenio L."/>
            <person name="Morin E."/>
            <person name="Martinez A.T."/>
            <person name="Baldrian P."/>
            <person name="Stursova M."/>
            <person name="Martinez M.J."/>
            <person name="Novotny C."/>
            <person name="Magnuson J.K."/>
            <person name="Spatafora J.W."/>
            <person name="Maurice S."/>
            <person name="Pangilinan J."/>
            <person name="Andreopoulos W."/>
            <person name="LaButti K."/>
            <person name="Hundley H."/>
            <person name="Na H."/>
            <person name="Kuo A."/>
            <person name="Barry K."/>
            <person name="Lipzen A."/>
            <person name="Henrissat B."/>
            <person name="Riley R."/>
            <person name="Ahrendt S."/>
            <person name="Nagy L.G."/>
            <person name="Grigoriev I.V."/>
            <person name="Martin F."/>
            <person name="Rosso M.N."/>
        </authorList>
    </citation>
    <scope>NUCLEOTIDE SEQUENCE</scope>
    <source>
        <strain evidence="1">CBS 384.51</strain>
    </source>
</reference>
<protein>
    <submittedName>
        <fullName evidence="1">Uncharacterized protein</fullName>
    </submittedName>
</protein>
<dbReference type="Proteomes" id="UP001055072">
    <property type="component" value="Unassembled WGS sequence"/>
</dbReference>